<evidence type="ECO:0000256" key="4">
    <source>
        <dbReference type="ARBA" id="ARBA00022837"/>
    </source>
</evidence>
<dbReference type="EMBL" id="DTIN01000025">
    <property type="protein sequence ID" value="HFX13851.1"/>
    <property type="molecule type" value="Genomic_DNA"/>
</dbReference>
<dbReference type="GO" id="GO:0005509">
    <property type="term" value="F:calcium ion binding"/>
    <property type="evidence" value="ECO:0007669"/>
    <property type="project" value="UniProtKB-UniRule"/>
</dbReference>
<dbReference type="PANTHER" id="PTHR12682">
    <property type="entry name" value="ARCHEASE"/>
    <property type="match status" value="1"/>
</dbReference>
<feature type="binding site" evidence="5">
    <location>
        <position position="137"/>
    </location>
    <ligand>
        <name>Ca(2+)</name>
        <dbReference type="ChEBI" id="CHEBI:29108"/>
    </ligand>
</feature>
<evidence type="ECO:0000259" key="6">
    <source>
        <dbReference type="Pfam" id="PF01951"/>
    </source>
</evidence>
<keyword evidence="2 5" id="KW-0819">tRNA processing</keyword>
<dbReference type="InterPro" id="IPR022952">
    <property type="entry name" value="Archease_arc"/>
</dbReference>
<name>A0A7C3MLD0_DICTH</name>
<protein>
    <recommendedName>
        <fullName evidence="5">Protein archease</fullName>
    </recommendedName>
</protein>
<keyword evidence="3 5" id="KW-0479">Metal-binding</keyword>
<evidence type="ECO:0000256" key="5">
    <source>
        <dbReference type="HAMAP-Rule" id="MF_01222"/>
    </source>
</evidence>
<dbReference type="NCBIfam" id="NF001617">
    <property type="entry name" value="PRK00407.1"/>
    <property type="match status" value="1"/>
</dbReference>
<dbReference type="InterPro" id="IPR023572">
    <property type="entry name" value="Archease_dom"/>
</dbReference>
<dbReference type="InterPro" id="IPR002804">
    <property type="entry name" value="Archease"/>
</dbReference>
<dbReference type="InterPro" id="IPR036820">
    <property type="entry name" value="Archease_dom_sf"/>
</dbReference>
<dbReference type="HAMAP" id="MF_01222">
    <property type="entry name" value="Archease_arch"/>
    <property type="match status" value="1"/>
</dbReference>
<dbReference type="Gene3D" id="3.55.10.10">
    <property type="entry name" value="Archease domain"/>
    <property type="match status" value="1"/>
</dbReference>
<feature type="domain" description="Archease" evidence="6">
    <location>
        <begin position="4"/>
        <end position="138"/>
    </location>
</feature>
<keyword evidence="4 5" id="KW-0106">Calcium</keyword>
<sequence>MKKYELIDHTADIGIIAYGSTKEEAFEVSAEAMFDLMCPLEKIDEKERFDIEVDAEDLESLLVTWLNELLYVFDVKRLIFKKFNVTLIGNNQLISHCFGEKFDPRKHEIIREIKAVTYNLLKIENKDNQWIIQVVFDI</sequence>
<accession>A0A7C3MLD0</accession>
<organism evidence="7">
    <name type="scientific">Dictyoglomus thermophilum</name>
    <dbReference type="NCBI Taxonomy" id="14"/>
    <lineage>
        <taxon>Bacteria</taxon>
        <taxon>Pseudomonadati</taxon>
        <taxon>Dictyoglomota</taxon>
        <taxon>Dictyoglomia</taxon>
        <taxon>Dictyoglomales</taxon>
        <taxon>Dictyoglomaceae</taxon>
        <taxon>Dictyoglomus</taxon>
    </lineage>
</organism>
<dbReference type="Pfam" id="PF01951">
    <property type="entry name" value="Archease"/>
    <property type="match status" value="1"/>
</dbReference>
<evidence type="ECO:0000256" key="3">
    <source>
        <dbReference type="ARBA" id="ARBA00022723"/>
    </source>
</evidence>
<gene>
    <name evidence="7" type="ORF">ENW00_06850</name>
</gene>
<evidence type="ECO:0000256" key="1">
    <source>
        <dbReference type="ARBA" id="ARBA00007963"/>
    </source>
</evidence>
<comment type="caution">
    <text evidence="7">The sequence shown here is derived from an EMBL/GenBank/DDBJ whole genome shotgun (WGS) entry which is preliminary data.</text>
</comment>
<evidence type="ECO:0000313" key="7">
    <source>
        <dbReference type="EMBL" id="HFX13851.1"/>
    </source>
</evidence>
<feature type="binding site" evidence="5">
    <location>
        <position position="12"/>
    </location>
    <ligand>
        <name>Ca(2+)</name>
        <dbReference type="ChEBI" id="CHEBI:29108"/>
    </ligand>
</feature>
<feature type="binding site" evidence="5">
    <location>
        <position position="138"/>
    </location>
    <ligand>
        <name>Ca(2+)</name>
        <dbReference type="ChEBI" id="CHEBI:29108"/>
    </ligand>
</feature>
<comment type="similarity">
    <text evidence="1 5">Belongs to the archease family.</text>
</comment>
<comment type="function">
    <text evidence="5">Activates the tRNA-splicing ligase complex by facilitating the enzymatic turnover of catalytic subunit RtcB. Acts by promoting the guanylylation of RtcB, a key intermediate step in tRNA ligation. Can also alter the NTP specificity of RtcB such that ATP, dGTP or ITP is used efficiently.</text>
</comment>
<dbReference type="PANTHER" id="PTHR12682:SF11">
    <property type="entry name" value="PROTEIN ARCHEASE"/>
    <property type="match status" value="1"/>
</dbReference>
<evidence type="ECO:0000256" key="2">
    <source>
        <dbReference type="ARBA" id="ARBA00022694"/>
    </source>
</evidence>
<reference evidence="7" key="1">
    <citation type="journal article" date="2020" name="mSystems">
        <title>Genome- and Community-Level Interaction Insights into Carbon Utilization and Element Cycling Functions of Hydrothermarchaeota in Hydrothermal Sediment.</title>
        <authorList>
            <person name="Zhou Z."/>
            <person name="Liu Y."/>
            <person name="Xu W."/>
            <person name="Pan J."/>
            <person name="Luo Z.H."/>
            <person name="Li M."/>
        </authorList>
    </citation>
    <scope>NUCLEOTIDE SEQUENCE [LARGE SCALE GENOMIC DNA]</scope>
    <source>
        <strain evidence="7">SpSt-81</strain>
    </source>
</reference>
<dbReference type="SUPFAM" id="SSF69819">
    <property type="entry name" value="MTH1598-like"/>
    <property type="match status" value="1"/>
</dbReference>
<dbReference type="AlphaFoldDB" id="A0A7C3MLD0"/>
<dbReference type="GO" id="GO:0006388">
    <property type="term" value="P:tRNA splicing, via endonucleolytic cleavage and ligation"/>
    <property type="evidence" value="ECO:0007669"/>
    <property type="project" value="UniProtKB-UniRule"/>
</dbReference>
<proteinExistence type="inferred from homology"/>